<evidence type="ECO:0000313" key="3">
    <source>
        <dbReference type="EMBL" id="SNV50779.1"/>
    </source>
</evidence>
<reference evidence="3 4" key="1">
    <citation type="submission" date="2017-06" db="EMBL/GenBank/DDBJ databases">
        <authorList>
            <consortium name="Pathogen Informatics"/>
        </authorList>
    </citation>
    <scope>NUCLEOTIDE SEQUENCE [LARGE SCALE GENOMIC DNA]</scope>
    <source>
        <strain evidence="3 4">NCTC13490</strain>
    </source>
</reference>
<name>A0A239XUW5_9FLAO</name>
<keyword evidence="4" id="KW-1185">Reference proteome</keyword>
<evidence type="ECO:0000259" key="2">
    <source>
        <dbReference type="Pfam" id="PF00582"/>
    </source>
</evidence>
<evidence type="ECO:0000256" key="1">
    <source>
        <dbReference type="ARBA" id="ARBA00008791"/>
    </source>
</evidence>
<dbReference type="KEGG" id="ctak:4412677_02488"/>
<evidence type="ECO:0000313" key="4">
    <source>
        <dbReference type="Proteomes" id="UP000215196"/>
    </source>
</evidence>
<dbReference type="AlphaFoldDB" id="A0A239XUW5"/>
<dbReference type="PANTHER" id="PTHR46268">
    <property type="entry name" value="STRESS RESPONSE PROTEIN NHAX"/>
    <property type="match status" value="1"/>
</dbReference>
<protein>
    <submittedName>
        <fullName evidence="3">Universal stress protein family</fullName>
    </submittedName>
</protein>
<dbReference type="PANTHER" id="PTHR46268:SF25">
    <property type="entry name" value="USPA DOMAIN PROTEIN"/>
    <property type="match status" value="1"/>
</dbReference>
<dbReference type="SUPFAM" id="SSF52402">
    <property type="entry name" value="Adenine nucleotide alpha hydrolases-like"/>
    <property type="match status" value="2"/>
</dbReference>
<dbReference type="Pfam" id="PF00582">
    <property type="entry name" value="Usp"/>
    <property type="match status" value="1"/>
</dbReference>
<dbReference type="CDD" id="cd00293">
    <property type="entry name" value="USP-like"/>
    <property type="match status" value="1"/>
</dbReference>
<dbReference type="RefSeq" id="WP_157727424.1">
    <property type="nucleotide sequence ID" value="NZ_LT906465.1"/>
</dbReference>
<dbReference type="EMBL" id="LT906465">
    <property type="protein sequence ID" value="SNV50779.1"/>
    <property type="molecule type" value="Genomic_DNA"/>
</dbReference>
<comment type="similarity">
    <text evidence="1">Belongs to the universal stress protein A family.</text>
</comment>
<accession>A0A239XUW5</accession>
<organism evidence="3 4">
    <name type="scientific">Chryseobacterium taklimakanense</name>
    <dbReference type="NCBI Taxonomy" id="536441"/>
    <lineage>
        <taxon>Bacteria</taxon>
        <taxon>Pseudomonadati</taxon>
        <taxon>Bacteroidota</taxon>
        <taxon>Flavobacteriia</taxon>
        <taxon>Flavobacteriales</taxon>
        <taxon>Weeksellaceae</taxon>
        <taxon>Chryseobacterium group</taxon>
        <taxon>Chryseobacterium</taxon>
    </lineage>
</organism>
<dbReference type="InterPro" id="IPR006016">
    <property type="entry name" value="UspA"/>
</dbReference>
<feature type="domain" description="UspA" evidence="2">
    <location>
        <begin position="5"/>
        <end position="144"/>
    </location>
</feature>
<proteinExistence type="inferred from homology"/>
<dbReference type="Gene3D" id="3.40.50.12370">
    <property type="match status" value="1"/>
</dbReference>
<sequence>MNNAIKNILIPLDFTRKNEKFLNIAAAMANRHGAKVHVLNVVPYSLLGTGSASSGKFFFHGNAMIESAEKQLATFKMVMSQITNEDVIAQHAIGSVATEVLKYSNQKNIDLILMPVQYPKRRPGFISSNTYEIIANSAVPVITIPENFNKEKFEKILFPIRNVKAVEDKLQSVIPIAKKNKANVRLVAIDAFERNSNIRKLEDKVQLLGEKLSNSKIAAIKEDLRVSLEPHSDILALGDQNNSDLIAVNVSTKKSFTQLFKNNFTENIVYKSKRPVFFFRNEEDATPAQEYVAMPYPMMPV</sequence>
<dbReference type="Proteomes" id="UP000215196">
    <property type="component" value="Chromosome 1"/>
</dbReference>
<gene>
    <name evidence="3" type="ORF">SAMEA4412677_02488</name>
</gene>